<keyword evidence="3 6" id="KW-0812">Transmembrane</keyword>
<evidence type="ECO:0000256" key="2">
    <source>
        <dbReference type="ARBA" id="ARBA00022475"/>
    </source>
</evidence>
<evidence type="ECO:0000256" key="3">
    <source>
        <dbReference type="ARBA" id="ARBA00022692"/>
    </source>
</evidence>
<reference evidence="7 8" key="1">
    <citation type="submission" date="2016-03" db="EMBL/GenBank/DDBJ databases">
        <authorList>
            <person name="Ploux O."/>
        </authorList>
    </citation>
    <scope>NUCLEOTIDE SEQUENCE [LARGE SCALE GENOMIC DNA]</scope>
    <source>
        <strain evidence="7 8">BER2</strain>
    </source>
</reference>
<evidence type="ECO:0000256" key="6">
    <source>
        <dbReference type="SAM" id="Phobius"/>
    </source>
</evidence>
<keyword evidence="2" id="KW-1003">Cell membrane</keyword>
<dbReference type="Pfam" id="PF01810">
    <property type="entry name" value="LysE"/>
    <property type="match status" value="1"/>
</dbReference>
<comment type="caution">
    <text evidence="7">The sequence shown here is derived from an EMBL/GenBank/DDBJ whole genome shotgun (WGS) entry which is preliminary data.</text>
</comment>
<accession>A0A150WDQ6</accession>
<feature type="transmembrane region" description="Helical" evidence="6">
    <location>
        <begin position="6"/>
        <end position="25"/>
    </location>
</feature>
<keyword evidence="5 6" id="KW-0472">Membrane</keyword>
<evidence type="ECO:0000256" key="1">
    <source>
        <dbReference type="ARBA" id="ARBA00004651"/>
    </source>
</evidence>
<dbReference type="InterPro" id="IPR001123">
    <property type="entry name" value="LeuE-type"/>
</dbReference>
<name>A0A150WDQ6_BDEBC</name>
<dbReference type="GO" id="GO:0005886">
    <property type="term" value="C:plasma membrane"/>
    <property type="evidence" value="ECO:0007669"/>
    <property type="project" value="UniProtKB-SubCell"/>
</dbReference>
<evidence type="ECO:0000256" key="5">
    <source>
        <dbReference type="ARBA" id="ARBA00023136"/>
    </source>
</evidence>
<feature type="transmembrane region" description="Helical" evidence="6">
    <location>
        <begin position="171"/>
        <end position="192"/>
    </location>
</feature>
<dbReference type="GO" id="GO:0006865">
    <property type="term" value="P:amino acid transport"/>
    <property type="evidence" value="ECO:0007669"/>
    <property type="project" value="InterPro"/>
</dbReference>
<protein>
    <submittedName>
        <fullName evidence="7">Uncharacterized protein</fullName>
    </submittedName>
</protein>
<proteinExistence type="predicted"/>
<organism evidence="7 8">
    <name type="scientific">Bdellovibrio bacteriovorus</name>
    <dbReference type="NCBI Taxonomy" id="959"/>
    <lineage>
        <taxon>Bacteria</taxon>
        <taxon>Pseudomonadati</taxon>
        <taxon>Bdellovibrionota</taxon>
        <taxon>Bdellovibrionia</taxon>
        <taxon>Bdellovibrionales</taxon>
        <taxon>Pseudobdellovibrionaceae</taxon>
        <taxon>Bdellovibrio</taxon>
    </lineage>
</organism>
<dbReference type="RefSeq" id="WP_063244568.1">
    <property type="nucleotide sequence ID" value="NZ_LUKF01000017.1"/>
</dbReference>
<feature type="transmembrane region" description="Helical" evidence="6">
    <location>
        <begin position="37"/>
        <end position="56"/>
    </location>
</feature>
<dbReference type="EMBL" id="LUKF01000017">
    <property type="protein sequence ID" value="KYG61204.1"/>
    <property type="molecule type" value="Genomic_DNA"/>
</dbReference>
<dbReference type="Proteomes" id="UP000075391">
    <property type="component" value="Unassembled WGS sequence"/>
</dbReference>
<evidence type="ECO:0000313" key="8">
    <source>
        <dbReference type="Proteomes" id="UP000075391"/>
    </source>
</evidence>
<evidence type="ECO:0000256" key="4">
    <source>
        <dbReference type="ARBA" id="ARBA00022989"/>
    </source>
</evidence>
<evidence type="ECO:0000313" key="7">
    <source>
        <dbReference type="EMBL" id="KYG61204.1"/>
    </source>
</evidence>
<feature type="transmembrane region" description="Helical" evidence="6">
    <location>
        <begin position="137"/>
        <end position="159"/>
    </location>
</feature>
<dbReference type="OrthoDB" id="5292398at2"/>
<keyword evidence="4 6" id="KW-1133">Transmembrane helix</keyword>
<feature type="transmembrane region" description="Helical" evidence="6">
    <location>
        <begin position="68"/>
        <end position="89"/>
    </location>
</feature>
<comment type="subcellular location">
    <subcellularLocation>
        <location evidence="1">Cell membrane</location>
        <topology evidence="1">Multi-pass membrane protein</topology>
    </subcellularLocation>
</comment>
<gene>
    <name evidence="7" type="ORF">AZI85_09665</name>
</gene>
<sequence>MILWLMIIGFLSAFALGPASFNIIRSLVRDRSWPWKSIAGFLLGDIVYIALALMLLKSPLLQEAWLKALLTVLTVLCLVLYSVKILFLQKNTDSSFLKEELLIRPSFKKSFLLTMANFHLVFIYAGLFANVANENGLTLWMGAITYLAAFLVSFILLLFTIRQFKNHLQGFLRKIEVVAACGFLTFSAYLSLGIL</sequence>
<dbReference type="AlphaFoldDB" id="A0A150WDQ6"/>
<feature type="transmembrane region" description="Helical" evidence="6">
    <location>
        <begin position="110"/>
        <end position="131"/>
    </location>
</feature>